<dbReference type="EMBL" id="CAJOBZ010000062">
    <property type="protein sequence ID" value="CAF4930844.1"/>
    <property type="molecule type" value="Genomic_DNA"/>
</dbReference>
<comment type="caution">
    <text evidence="2">The sequence shown here is derived from an EMBL/GenBank/DDBJ whole genome shotgun (WGS) entry which is preliminary data.</text>
</comment>
<name>A0A821WTB5_9NEOP</name>
<keyword evidence="1" id="KW-1133">Transmembrane helix</keyword>
<feature type="transmembrane region" description="Helical" evidence="1">
    <location>
        <begin position="50"/>
        <end position="80"/>
    </location>
</feature>
<proteinExistence type="predicted"/>
<gene>
    <name evidence="2" type="ORF">PMACD_LOCUS13849</name>
</gene>
<protein>
    <submittedName>
        <fullName evidence="2">Uncharacterized protein</fullName>
    </submittedName>
</protein>
<dbReference type="Proteomes" id="UP000663880">
    <property type="component" value="Unassembled WGS sequence"/>
</dbReference>
<sequence>MILVVIIVFSPCRVFLAVRLYDSIVMMTVMVFHPVFFVTTAMLMMMPSVVVFSVITMFSFMVVMVSFVALVSLFSVFMMVRECALAPPSSSWIFHWRLLPSLFWYH</sequence>
<evidence type="ECO:0000313" key="2">
    <source>
        <dbReference type="EMBL" id="CAF4930844.1"/>
    </source>
</evidence>
<evidence type="ECO:0000313" key="3">
    <source>
        <dbReference type="Proteomes" id="UP000663880"/>
    </source>
</evidence>
<organism evidence="2 3">
    <name type="scientific">Pieris macdunnoughi</name>
    <dbReference type="NCBI Taxonomy" id="345717"/>
    <lineage>
        <taxon>Eukaryota</taxon>
        <taxon>Metazoa</taxon>
        <taxon>Ecdysozoa</taxon>
        <taxon>Arthropoda</taxon>
        <taxon>Hexapoda</taxon>
        <taxon>Insecta</taxon>
        <taxon>Pterygota</taxon>
        <taxon>Neoptera</taxon>
        <taxon>Endopterygota</taxon>
        <taxon>Lepidoptera</taxon>
        <taxon>Glossata</taxon>
        <taxon>Ditrysia</taxon>
        <taxon>Papilionoidea</taxon>
        <taxon>Pieridae</taxon>
        <taxon>Pierinae</taxon>
        <taxon>Pieris</taxon>
    </lineage>
</organism>
<evidence type="ECO:0000256" key="1">
    <source>
        <dbReference type="SAM" id="Phobius"/>
    </source>
</evidence>
<reference evidence="2" key="1">
    <citation type="submission" date="2021-02" db="EMBL/GenBank/DDBJ databases">
        <authorList>
            <person name="Steward A R."/>
        </authorList>
    </citation>
    <scope>NUCLEOTIDE SEQUENCE</scope>
</reference>
<dbReference type="AlphaFoldDB" id="A0A821WTB5"/>
<feature type="transmembrane region" description="Helical" evidence="1">
    <location>
        <begin position="24"/>
        <end position="43"/>
    </location>
</feature>
<keyword evidence="1" id="KW-0472">Membrane</keyword>
<keyword evidence="3" id="KW-1185">Reference proteome</keyword>
<accession>A0A821WTB5</accession>
<keyword evidence="1" id="KW-0812">Transmembrane</keyword>